<evidence type="ECO:0000256" key="1">
    <source>
        <dbReference type="SAM" id="MobiDB-lite"/>
    </source>
</evidence>
<feature type="compositionally biased region" description="Basic and acidic residues" evidence="1">
    <location>
        <begin position="294"/>
        <end position="314"/>
    </location>
</feature>
<dbReference type="InterPro" id="IPR050754">
    <property type="entry name" value="FKBP4/5/8-like"/>
</dbReference>
<feature type="compositionally biased region" description="Basic and acidic residues" evidence="1">
    <location>
        <begin position="1"/>
        <end position="10"/>
    </location>
</feature>
<dbReference type="EMBL" id="HBKN01015083">
    <property type="protein sequence ID" value="CAE2292413.1"/>
    <property type="molecule type" value="Transcribed_RNA"/>
</dbReference>
<protein>
    <submittedName>
        <fullName evidence="2">Uncharacterized protein</fullName>
    </submittedName>
</protein>
<dbReference type="SUPFAM" id="SSF48452">
    <property type="entry name" value="TPR-like"/>
    <property type="match status" value="1"/>
</dbReference>
<dbReference type="PANTHER" id="PTHR46512:SF9">
    <property type="entry name" value="PEPTIDYLPROLYL ISOMERASE"/>
    <property type="match status" value="1"/>
</dbReference>
<name>A0A7S4KEG2_GUITH</name>
<dbReference type="InterPro" id="IPR011990">
    <property type="entry name" value="TPR-like_helical_dom_sf"/>
</dbReference>
<reference evidence="2" key="1">
    <citation type="submission" date="2021-01" db="EMBL/GenBank/DDBJ databases">
        <authorList>
            <person name="Corre E."/>
            <person name="Pelletier E."/>
            <person name="Niang G."/>
            <person name="Scheremetjew M."/>
            <person name="Finn R."/>
            <person name="Kale V."/>
            <person name="Holt S."/>
            <person name="Cochrane G."/>
            <person name="Meng A."/>
            <person name="Brown T."/>
            <person name="Cohen L."/>
        </authorList>
    </citation>
    <scope>NUCLEOTIDE SEQUENCE</scope>
    <source>
        <strain evidence="2">CCMP 2712</strain>
    </source>
</reference>
<evidence type="ECO:0000313" key="2">
    <source>
        <dbReference type="EMBL" id="CAE2292413.1"/>
    </source>
</evidence>
<accession>A0A7S4KEG2</accession>
<feature type="region of interest" description="Disordered" evidence="1">
    <location>
        <begin position="1"/>
        <end position="22"/>
    </location>
</feature>
<proteinExistence type="predicted"/>
<organism evidence="2">
    <name type="scientific">Guillardia theta</name>
    <name type="common">Cryptophyte</name>
    <name type="synonym">Cryptomonas phi</name>
    <dbReference type="NCBI Taxonomy" id="55529"/>
    <lineage>
        <taxon>Eukaryota</taxon>
        <taxon>Cryptophyceae</taxon>
        <taxon>Pyrenomonadales</taxon>
        <taxon>Geminigeraceae</taxon>
        <taxon>Guillardia</taxon>
    </lineage>
</organism>
<feature type="region of interest" description="Disordered" evidence="1">
    <location>
        <begin position="294"/>
        <end position="329"/>
    </location>
</feature>
<dbReference type="PANTHER" id="PTHR46512">
    <property type="entry name" value="PEPTIDYLPROLYL ISOMERASE"/>
    <property type="match status" value="1"/>
</dbReference>
<dbReference type="Gene3D" id="1.25.40.10">
    <property type="entry name" value="Tetratricopeptide repeat domain"/>
    <property type="match status" value="1"/>
</dbReference>
<gene>
    <name evidence="2" type="ORF">GTHE00462_LOCUS11752</name>
</gene>
<dbReference type="AlphaFoldDB" id="A0A7S4KEG2"/>
<sequence>MEEDHGRDGYIDSSQLPGYQAEGDERVSFDSCLAIANSYKVEGNDKFKNQEWSEAMECYQNALQVLEPYKSIPFKQVKEMLTSCHLNIAASGYKKSVGMKRDLEAARELDLALQHCKEALSLDPRSVKAYFRQGQIYAEISALEDAARSQYDSFSGSANILTQRSRDSLLQAKSILGTNDNSIAAAFEELEAGAAKKRRKEYRTSLQMSKASDATMERSDKAAERMNQKNIPRKAEDWNKIDLDGELQRLEYESLRQQGLSEDEIRNRQIMQIVQDSSLDEDEKMKRCMHLVGHKDWQPHPLTEQERNRRESEKMLQFLQDPRRSPDEKVSYLAHLYQKSKPSD</sequence>